<keyword evidence="4" id="KW-1185">Reference proteome</keyword>
<name>A0ABT8X9X2_9HYPH</name>
<protein>
    <submittedName>
        <fullName evidence="3">Pyridoxamine 5'-phosphate oxidase family protein</fullName>
    </submittedName>
</protein>
<evidence type="ECO:0000313" key="3">
    <source>
        <dbReference type="EMBL" id="MDO6120481.1"/>
    </source>
</evidence>
<dbReference type="RefSeq" id="WP_244762062.1">
    <property type="nucleotide sequence ID" value="NZ_JALJCJ010000004.1"/>
</dbReference>
<proteinExistence type="predicted"/>
<dbReference type="Gene3D" id="2.30.110.10">
    <property type="entry name" value="Electron Transport, Fmn-binding Protein, Chain A"/>
    <property type="match status" value="1"/>
</dbReference>
<dbReference type="Gene3D" id="3.20.180.10">
    <property type="entry name" value="PNP-oxidase-like"/>
    <property type="match status" value="1"/>
</dbReference>
<dbReference type="InterPro" id="IPR011576">
    <property type="entry name" value="Pyridox_Oxase_N"/>
</dbReference>
<accession>A0ABT8X9X2</accession>
<comment type="caution">
    <text evidence="3">The sequence shown here is derived from an EMBL/GenBank/DDBJ whole genome shotgun (WGS) entry which is preliminary data.</text>
</comment>
<dbReference type="EMBL" id="WHSC02000002">
    <property type="protein sequence ID" value="MDO6120481.1"/>
    <property type="molecule type" value="Genomic_DNA"/>
</dbReference>
<dbReference type="PANTHER" id="PTHR35176:SF6">
    <property type="entry name" value="HEME OXYGENASE HI_0854-RELATED"/>
    <property type="match status" value="1"/>
</dbReference>
<evidence type="ECO:0000256" key="1">
    <source>
        <dbReference type="ARBA" id="ARBA00023002"/>
    </source>
</evidence>
<dbReference type="PANTHER" id="PTHR35176">
    <property type="entry name" value="HEME OXYGENASE HI_0854-RELATED"/>
    <property type="match status" value="1"/>
</dbReference>
<dbReference type="InterPro" id="IPR037119">
    <property type="entry name" value="Haem_oxidase_HugZ-like_sf"/>
</dbReference>
<evidence type="ECO:0000259" key="2">
    <source>
        <dbReference type="Pfam" id="PF01243"/>
    </source>
</evidence>
<keyword evidence="1" id="KW-0560">Oxidoreductase</keyword>
<dbReference type="InterPro" id="IPR012349">
    <property type="entry name" value="Split_barrel_FMN-bd"/>
</dbReference>
<feature type="domain" description="Pyridoxamine 5'-phosphate oxidase N-terminal" evidence="2">
    <location>
        <begin position="25"/>
        <end position="147"/>
    </location>
</feature>
<dbReference type="Proteomes" id="UP001177080">
    <property type="component" value="Unassembled WGS sequence"/>
</dbReference>
<reference evidence="3" key="1">
    <citation type="submission" date="2022-04" db="EMBL/GenBank/DDBJ databases">
        <title>Shinella lacus sp. nov., a novel member of the genus Shinella from water.</title>
        <authorList>
            <person name="Deng Y."/>
        </authorList>
    </citation>
    <scope>NUCLEOTIDE SEQUENCE</scope>
    <source>
        <strain evidence="3">JCM 31239</strain>
    </source>
</reference>
<dbReference type="SUPFAM" id="SSF50475">
    <property type="entry name" value="FMN-binding split barrel"/>
    <property type="match status" value="1"/>
</dbReference>
<dbReference type="Pfam" id="PF01243">
    <property type="entry name" value="PNPOx_N"/>
    <property type="match status" value="1"/>
</dbReference>
<dbReference type="InterPro" id="IPR052019">
    <property type="entry name" value="F420H2_bilvrd_red/Heme_oxyg"/>
</dbReference>
<gene>
    <name evidence="3" type="ORF">GB928_004720</name>
</gene>
<sequence>MTAITPRGIEINADAALPFEAIRVAQQLLRTSRTLALATLDPSGYPYNTVTNFICEPDGTVLFYVSGLAVHARNIERDNRVAVTVAETSNDVLTTPRLTLVGRAVRIGDAEIDAVKARYQATFPKAKLYLALRDTALYRVEVESVQLNGGPARNANDVLPMHLRVDLSDAGDLMANLEDTIERLNADGLPERLATLASATADRWSVVSLDPNGIDLASAGAVARYWFPEPIGSREALDALVETFR</sequence>
<organism evidence="3 4">
    <name type="scientific">Shinella curvata</name>
    <dbReference type="NCBI Taxonomy" id="1817964"/>
    <lineage>
        <taxon>Bacteria</taxon>
        <taxon>Pseudomonadati</taxon>
        <taxon>Pseudomonadota</taxon>
        <taxon>Alphaproteobacteria</taxon>
        <taxon>Hyphomicrobiales</taxon>
        <taxon>Rhizobiaceae</taxon>
        <taxon>Shinella</taxon>
    </lineage>
</organism>
<evidence type="ECO:0000313" key="4">
    <source>
        <dbReference type="Proteomes" id="UP001177080"/>
    </source>
</evidence>